<dbReference type="PANTHER" id="PTHR35394:SF5">
    <property type="entry name" value="DUF3176 DOMAIN-CONTAINING PROTEIN"/>
    <property type="match status" value="1"/>
</dbReference>
<keyword evidence="1" id="KW-1133">Transmembrane helix</keyword>
<accession>A0A8K0W485</accession>
<evidence type="ECO:0000313" key="3">
    <source>
        <dbReference type="Proteomes" id="UP000813461"/>
    </source>
</evidence>
<dbReference type="Pfam" id="PF11374">
    <property type="entry name" value="DUF3176"/>
    <property type="match status" value="1"/>
</dbReference>
<keyword evidence="1" id="KW-0812">Transmembrane</keyword>
<dbReference type="EMBL" id="JAGMVJ010000002">
    <property type="protein sequence ID" value="KAH7093485.1"/>
    <property type="molecule type" value="Genomic_DNA"/>
</dbReference>
<dbReference type="PANTHER" id="PTHR35394">
    <property type="entry name" value="DUF3176 DOMAIN-CONTAINING PROTEIN"/>
    <property type="match status" value="1"/>
</dbReference>
<keyword evidence="3" id="KW-1185">Reference proteome</keyword>
<name>A0A8K0W485_9PLEO</name>
<dbReference type="OrthoDB" id="5376804at2759"/>
<keyword evidence="1" id="KW-0472">Membrane</keyword>
<feature type="transmembrane region" description="Helical" evidence="1">
    <location>
        <begin position="578"/>
        <end position="599"/>
    </location>
</feature>
<dbReference type="Proteomes" id="UP000813461">
    <property type="component" value="Unassembled WGS sequence"/>
</dbReference>
<evidence type="ECO:0000256" key="1">
    <source>
        <dbReference type="SAM" id="Phobius"/>
    </source>
</evidence>
<dbReference type="AlphaFoldDB" id="A0A8K0W485"/>
<feature type="transmembrane region" description="Helical" evidence="1">
    <location>
        <begin position="12"/>
        <end position="32"/>
    </location>
</feature>
<gene>
    <name evidence="2" type="ORF">FB567DRAFT_515425</name>
</gene>
<dbReference type="InterPro" id="IPR021514">
    <property type="entry name" value="DUF3176"/>
</dbReference>
<feature type="transmembrane region" description="Helical" evidence="1">
    <location>
        <begin position="52"/>
        <end position="73"/>
    </location>
</feature>
<reference evidence="2" key="1">
    <citation type="journal article" date="2021" name="Nat. Commun.">
        <title>Genetic determinants of endophytism in the Arabidopsis root mycobiome.</title>
        <authorList>
            <person name="Mesny F."/>
            <person name="Miyauchi S."/>
            <person name="Thiergart T."/>
            <person name="Pickel B."/>
            <person name="Atanasova L."/>
            <person name="Karlsson M."/>
            <person name="Huettel B."/>
            <person name="Barry K.W."/>
            <person name="Haridas S."/>
            <person name="Chen C."/>
            <person name="Bauer D."/>
            <person name="Andreopoulos W."/>
            <person name="Pangilinan J."/>
            <person name="LaButti K."/>
            <person name="Riley R."/>
            <person name="Lipzen A."/>
            <person name="Clum A."/>
            <person name="Drula E."/>
            <person name="Henrissat B."/>
            <person name="Kohler A."/>
            <person name="Grigoriev I.V."/>
            <person name="Martin F.M."/>
            <person name="Hacquard S."/>
        </authorList>
    </citation>
    <scope>NUCLEOTIDE SEQUENCE</scope>
    <source>
        <strain evidence="2">MPI-SDFR-AT-0120</strain>
    </source>
</reference>
<comment type="caution">
    <text evidence="2">The sequence shown here is derived from an EMBL/GenBank/DDBJ whole genome shotgun (WGS) entry which is preliminary data.</text>
</comment>
<sequence length="724" mass="80283">MYRPYHTFRSWTWEILSVLLAIGLVAAISAILVSHDGKPSPVWGTQLNLNALLAFLSTMLRALLVIIASQIICQQKWEWLSKKRLRPLSDLQKFDSASRSSLGALLLMPTVMLKDATSLIAVAVLAISFLIGPFVQQASRTTPCLFPATGLAASLPYAHYVPRRGGLSLGGIGEGAGAQGTIGDAIPDTAIAILSSITAPNGTENQIRGTCSTGTCTFRYSDQGESDSRDSLDDASSTHSTVAMCDKCTDISSLVSSHYNTTAQSKLFTLPNGFKLTYNSNTWDLAMIAPSKDLRWLGDLLSPELQAISRWAYVNTTFFTVKYTNTTIEKKECTAAVCVLYPCLRTYTASIIDNQLREEEISSQIMELSMPQVKPGASSEVTEIKNKLLDRWGTMSTQAQYEAHYAAVKSPCQVGSQVYDKNLNTTVLSNMTGLSLYDLSDSQRYTYRNISAPESCIYRHDVQFVRAISWFLNEEIFNGSCSWYKSISCRKAGNDNGTLSNLGSKALLETLIEGERDYSNVTAWFSAFARSMTNRFRFQYGGAAFDASLPLWADQKLPAGEVQGVAWQPETCVSAHRGWLLLPICLTVITTLLMLWTIISNWRSRHVRPVWKDNILPLLFYRHSLNSDKPGGLPWNPDNITEMEDRTRMMETKELEKTGDRILITLNWSANEKSRDLLGKGDASAITLQDVESVPVQRISHEADSEVLLTSSRTAHTDARRTSY</sequence>
<protein>
    <submittedName>
        <fullName evidence="2">Uncharacterized protein</fullName>
    </submittedName>
</protein>
<evidence type="ECO:0000313" key="2">
    <source>
        <dbReference type="EMBL" id="KAH7093485.1"/>
    </source>
</evidence>
<organism evidence="2 3">
    <name type="scientific">Paraphoma chrysanthemicola</name>
    <dbReference type="NCBI Taxonomy" id="798071"/>
    <lineage>
        <taxon>Eukaryota</taxon>
        <taxon>Fungi</taxon>
        <taxon>Dikarya</taxon>
        <taxon>Ascomycota</taxon>
        <taxon>Pezizomycotina</taxon>
        <taxon>Dothideomycetes</taxon>
        <taxon>Pleosporomycetidae</taxon>
        <taxon>Pleosporales</taxon>
        <taxon>Pleosporineae</taxon>
        <taxon>Phaeosphaeriaceae</taxon>
        <taxon>Paraphoma</taxon>
    </lineage>
</organism>
<feature type="transmembrane region" description="Helical" evidence="1">
    <location>
        <begin position="116"/>
        <end position="135"/>
    </location>
</feature>
<proteinExistence type="predicted"/>